<keyword evidence="7" id="KW-0067">ATP-binding</keyword>
<evidence type="ECO:0000256" key="10">
    <source>
        <dbReference type="SAM" id="MobiDB-lite"/>
    </source>
</evidence>
<feature type="transmembrane region" description="Helical" evidence="11">
    <location>
        <begin position="53"/>
        <end position="79"/>
    </location>
</feature>
<evidence type="ECO:0000256" key="6">
    <source>
        <dbReference type="ARBA" id="ARBA00022777"/>
    </source>
</evidence>
<feature type="compositionally biased region" description="Basic and acidic residues" evidence="10">
    <location>
        <begin position="391"/>
        <end position="405"/>
    </location>
</feature>
<dbReference type="EC" id="2.7.13.3" evidence="2"/>
<evidence type="ECO:0000256" key="7">
    <source>
        <dbReference type="ARBA" id="ARBA00022840"/>
    </source>
</evidence>
<evidence type="ECO:0000256" key="3">
    <source>
        <dbReference type="ARBA" id="ARBA00022553"/>
    </source>
</evidence>
<dbReference type="PANTHER" id="PTHR24421">
    <property type="entry name" value="NITRATE/NITRITE SENSOR PROTEIN NARX-RELATED"/>
    <property type="match status" value="1"/>
</dbReference>
<feature type="domain" description="Signal transduction histidine kinase subgroup 3 dimerisation and phosphoacceptor" evidence="13">
    <location>
        <begin position="188"/>
        <end position="254"/>
    </location>
</feature>
<dbReference type="Pfam" id="PF07730">
    <property type="entry name" value="HisKA_3"/>
    <property type="match status" value="1"/>
</dbReference>
<comment type="catalytic activity">
    <reaction evidence="1">
        <text>ATP + protein L-histidine = ADP + protein N-phospho-L-histidine.</text>
        <dbReference type="EC" id="2.7.13.3"/>
    </reaction>
</comment>
<keyword evidence="11" id="KW-0812">Transmembrane</keyword>
<evidence type="ECO:0000313" key="14">
    <source>
        <dbReference type="EMBL" id="GAA4479150.1"/>
    </source>
</evidence>
<evidence type="ECO:0000259" key="12">
    <source>
        <dbReference type="Pfam" id="PF02518"/>
    </source>
</evidence>
<name>A0ABP8P333_9MICO</name>
<gene>
    <name evidence="14" type="ORF">GCM10023171_04260</name>
</gene>
<protein>
    <recommendedName>
        <fullName evidence="2">histidine kinase</fullName>
        <ecNumber evidence="2">2.7.13.3</ecNumber>
    </recommendedName>
</protein>
<dbReference type="InterPro" id="IPR036890">
    <property type="entry name" value="HATPase_C_sf"/>
</dbReference>
<dbReference type="Proteomes" id="UP001500731">
    <property type="component" value="Unassembled WGS sequence"/>
</dbReference>
<keyword evidence="3" id="KW-0597">Phosphoprotein</keyword>
<dbReference type="EMBL" id="BAABGP010000003">
    <property type="protein sequence ID" value="GAA4479150.1"/>
    <property type="molecule type" value="Genomic_DNA"/>
</dbReference>
<keyword evidence="6 14" id="KW-0418">Kinase</keyword>
<evidence type="ECO:0000256" key="8">
    <source>
        <dbReference type="ARBA" id="ARBA00023012"/>
    </source>
</evidence>
<evidence type="ECO:0000256" key="11">
    <source>
        <dbReference type="SAM" id="Phobius"/>
    </source>
</evidence>
<dbReference type="InterPro" id="IPR050482">
    <property type="entry name" value="Sensor_HK_TwoCompSys"/>
</dbReference>
<evidence type="ECO:0000259" key="13">
    <source>
        <dbReference type="Pfam" id="PF07730"/>
    </source>
</evidence>
<keyword evidence="9" id="KW-0175">Coiled coil</keyword>
<dbReference type="GO" id="GO:0016301">
    <property type="term" value="F:kinase activity"/>
    <property type="evidence" value="ECO:0007669"/>
    <property type="project" value="UniProtKB-KW"/>
</dbReference>
<keyword evidence="5" id="KW-0547">Nucleotide-binding</keyword>
<keyword evidence="11" id="KW-0472">Membrane</keyword>
<dbReference type="Gene3D" id="1.20.5.1930">
    <property type="match status" value="1"/>
</dbReference>
<dbReference type="InterPro" id="IPR003594">
    <property type="entry name" value="HATPase_dom"/>
</dbReference>
<feature type="transmembrane region" description="Helical" evidence="11">
    <location>
        <begin position="22"/>
        <end position="41"/>
    </location>
</feature>
<comment type="caution">
    <text evidence="14">The sequence shown here is derived from an EMBL/GenBank/DDBJ whole genome shotgun (WGS) entry which is preliminary data.</text>
</comment>
<evidence type="ECO:0000256" key="1">
    <source>
        <dbReference type="ARBA" id="ARBA00000085"/>
    </source>
</evidence>
<evidence type="ECO:0000256" key="4">
    <source>
        <dbReference type="ARBA" id="ARBA00022679"/>
    </source>
</evidence>
<feature type="domain" description="Histidine kinase/HSP90-like ATPase" evidence="12">
    <location>
        <begin position="300"/>
        <end position="385"/>
    </location>
</feature>
<evidence type="ECO:0000256" key="9">
    <source>
        <dbReference type="SAM" id="Coils"/>
    </source>
</evidence>
<feature type="region of interest" description="Disordered" evidence="10">
    <location>
        <begin position="384"/>
        <end position="405"/>
    </location>
</feature>
<dbReference type="InterPro" id="IPR011712">
    <property type="entry name" value="Sig_transdc_His_kin_sub3_dim/P"/>
</dbReference>
<keyword evidence="8" id="KW-0902">Two-component regulatory system</keyword>
<keyword evidence="4" id="KW-0808">Transferase</keyword>
<evidence type="ECO:0000256" key="5">
    <source>
        <dbReference type="ARBA" id="ARBA00022741"/>
    </source>
</evidence>
<keyword evidence="11" id="KW-1133">Transmembrane helix</keyword>
<sequence length="405" mass="44386">MRPGAGRIYCEHVRRRSWAFDIAIAVVVAGSGLAEAVWGINATHRQGPVPAEAAVYVITGLLLVIRRIAPLTCMTAIVVVSVVEFALFGAPEGMGVALPGAIGAYSTGRYVDRGRSWWGLVQIAALWLAWDLFDPVVTTPLIRLQQLGWASPWLVSWLVGALVCSQALHAVQRRSARAEREARSVVEERNRIARELHDVIGHSVSVMTVTASAVRRRLTPEQAEERRALETVEAVGRDALRDMRRMVGMLRQDDEEADREPTPGLAQVDPLIRKFREAGLPVEYRVSGLDGALPAGLDLTAYRVIQEGLTNALRHAVDPRRILVDVSAGDGLVIRIRDDGREDVRRDAEPGHGLLGMRERAALYGGTLRAGPVRDGGFELVARFPGPFTGEPRDPADPRDPEELR</sequence>
<dbReference type="Gene3D" id="3.30.565.10">
    <property type="entry name" value="Histidine kinase-like ATPase, C-terminal domain"/>
    <property type="match status" value="1"/>
</dbReference>
<keyword evidence="15" id="KW-1185">Reference proteome</keyword>
<evidence type="ECO:0000313" key="15">
    <source>
        <dbReference type="Proteomes" id="UP001500731"/>
    </source>
</evidence>
<proteinExistence type="predicted"/>
<organism evidence="14 15">
    <name type="scientific">Microbacterium panaciterrae</name>
    <dbReference type="NCBI Taxonomy" id="985759"/>
    <lineage>
        <taxon>Bacteria</taxon>
        <taxon>Bacillati</taxon>
        <taxon>Actinomycetota</taxon>
        <taxon>Actinomycetes</taxon>
        <taxon>Micrococcales</taxon>
        <taxon>Microbacteriaceae</taxon>
        <taxon>Microbacterium</taxon>
    </lineage>
</organism>
<accession>A0ABP8P333</accession>
<feature type="coiled-coil region" evidence="9">
    <location>
        <begin position="168"/>
        <end position="195"/>
    </location>
</feature>
<dbReference type="Pfam" id="PF02518">
    <property type="entry name" value="HATPase_c"/>
    <property type="match status" value="1"/>
</dbReference>
<dbReference type="PANTHER" id="PTHR24421:SF10">
    <property type="entry name" value="NITRATE_NITRITE SENSOR PROTEIN NARQ"/>
    <property type="match status" value="1"/>
</dbReference>
<dbReference type="CDD" id="cd16917">
    <property type="entry name" value="HATPase_UhpB-NarQ-NarX-like"/>
    <property type="match status" value="1"/>
</dbReference>
<reference evidence="15" key="1">
    <citation type="journal article" date="2019" name="Int. J. Syst. Evol. Microbiol.">
        <title>The Global Catalogue of Microorganisms (GCM) 10K type strain sequencing project: providing services to taxonomists for standard genome sequencing and annotation.</title>
        <authorList>
            <consortium name="The Broad Institute Genomics Platform"/>
            <consortium name="The Broad Institute Genome Sequencing Center for Infectious Disease"/>
            <person name="Wu L."/>
            <person name="Ma J."/>
        </authorList>
    </citation>
    <scope>NUCLEOTIDE SEQUENCE [LARGE SCALE GENOMIC DNA]</scope>
    <source>
        <strain evidence="15">JCM 17839</strain>
    </source>
</reference>
<dbReference type="SUPFAM" id="SSF55874">
    <property type="entry name" value="ATPase domain of HSP90 chaperone/DNA topoisomerase II/histidine kinase"/>
    <property type="match status" value="1"/>
</dbReference>
<evidence type="ECO:0000256" key="2">
    <source>
        <dbReference type="ARBA" id="ARBA00012438"/>
    </source>
</evidence>